<dbReference type="Proteomes" id="UP000027222">
    <property type="component" value="Unassembled WGS sequence"/>
</dbReference>
<dbReference type="HOGENOM" id="CLU_2794139_0_0_1"/>
<keyword evidence="2" id="KW-1185">Reference proteome</keyword>
<dbReference type="AlphaFoldDB" id="A0A067S5Y7"/>
<proteinExistence type="predicted"/>
<name>A0A067S5Y7_GALM3</name>
<evidence type="ECO:0000313" key="2">
    <source>
        <dbReference type="Proteomes" id="UP000027222"/>
    </source>
</evidence>
<protein>
    <submittedName>
        <fullName evidence="1">Uncharacterized protein</fullName>
    </submittedName>
</protein>
<evidence type="ECO:0000313" key="1">
    <source>
        <dbReference type="EMBL" id="KDR66260.1"/>
    </source>
</evidence>
<organism evidence="1 2">
    <name type="scientific">Galerina marginata (strain CBS 339.88)</name>
    <dbReference type="NCBI Taxonomy" id="685588"/>
    <lineage>
        <taxon>Eukaryota</taxon>
        <taxon>Fungi</taxon>
        <taxon>Dikarya</taxon>
        <taxon>Basidiomycota</taxon>
        <taxon>Agaricomycotina</taxon>
        <taxon>Agaricomycetes</taxon>
        <taxon>Agaricomycetidae</taxon>
        <taxon>Agaricales</taxon>
        <taxon>Agaricineae</taxon>
        <taxon>Strophariaceae</taxon>
        <taxon>Galerina</taxon>
    </lineage>
</organism>
<gene>
    <name evidence="1" type="ORF">GALMADRAFT_1161460</name>
</gene>
<sequence>MLNNSALIFPNQCCTALDIEETRNFRVTVRTLANYLARVCGSVPPGFRITVKGKWGEEDISYYYDADE</sequence>
<reference evidence="2" key="1">
    <citation type="journal article" date="2014" name="Proc. Natl. Acad. Sci. U.S.A.">
        <title>Extensive sampling of basidiomycete genomes demonstrates inadequacy of the white-rot/brown-rot paradigm for wood decay fungi.</title>
        <authorList>
            <person name="Riley R."/>
            <person name="Salamov A.A."/>
            <person name="Brown D.W."/>
            <person name="Nagy L.G."/>
            <person name="Floudas D."/>
            <person name="Held B.W."/>
            <person name="Levasseur A."/>
            <person name="Lombard V."/>
            <person name="Morin E."/>
            <person name="Otillar R."/>
            <person name="Lindquist E.A."/>
            <person name="Sun H."/>
            <person name="LaButti K.M."/>
            <person name="Schmutz J."/>
            <person name="Jabbour D."/>
            <person name="Luo H."/>
            <person name="Baker S.E."/>
            <person name="Pisabarro A.G."/>
            <person name="Walton J.D."/>
            <person name="Blanchette R.A."/>
            <person name="Henrissat B."/>
            <person name="Martin F."/>
            <person name="Cullen D."/>
            <person name="Hibbett D.S."/>
            <person name="Grigoriev I.V."/>
        </authorList>
    </citation>
    <scope>NUCLEOTIDE SEQUENCE [LARGE SCALE GENOMIC DNA]</scope>
    <source>
        <strain evidence="2">CBS 339.88</strain>
    </source>
</reference>
<accession>A0A067S5Y7</accession>
<dbReference type="EMBL" id="KL142425">
    <property type="protein sequence ID" value="KDR66260.1"/>
    <property type="molecule type" value="Genomic_DNA"/>
</dbReference>